<keyword evidence="4 8" id="KW-0418">Kinase</keyword>
<gene>
    <name evidence="8" type="ORF">ENR64_00240</name>
</gene>
<evidence type="ECO:0000256" key="4">
    <source>
        <dbReference type="ARBA" id="ARBA00022777"/>
    </source>
</evidence>
<dbReference type="InterPro" id="IPR036097">
    <property type="entry name" value="HisK_dim/P_sf"/>
</dbReference>
<dbReference type="InterPro" id="IPR003594">
    <property type="entry name" value="HATPase_dom"/>
</dbReference>
<proteinExistence type="predicted"/>
<organism evidence="8">
    <name type="scientific">Oscillatoriales cyanobacterium SpSt-418</name>
    <dbReference type="NCBI Taxonomy" id="2282169"/>
    <lineage>
        <taxon>Bacteria</taxon>
        <taxon>Bacillati</taxon>
        <taxon>Cyanobacteriota</taxon>
        <taxon>Cyanophyceae</taxon>
        <taxon>Oscillatoriophycideae</taxon>
        <taxon>Oscillatoriales</taxon>
    </lineage>
</organism>
<protein>
    <recommendedName>
        <fullName evidence="2">histidine kinase</fullName>
        <ecNumber evidence="2">2.7.13.3</ecNumber>
    </recommendedName>
</protein>
<evidence type="ECO:0000259" key="7">
    <source>
        <dbReference type="PROSITE" id="PS50109"/>
    </source>
</evidence>
<feature type="coiled-coil region" evidence="6">
    <location>
        <begin position="30"/>
        <end position="110"/>
    </location>
</feature>
<evidence type="ECO:0000256" key="3">
    <source>
        <dbReference type="ARBA" id="ARBA00022553"/>
    </source>
</evidence>
<evidence type="ECO:0000256" key="6">
    <source>
        <dbReference type="SAM" id="Coils"/>
    </source>
</evidence>
<keyword evidence="6" id="KW-0175">Coiled coil</keyword>
<dbReference type="PRINTS" id="PR00344">
    <property type="entry name" value="BCTRLSENSOR"/>
</dbReference>
<keyword evidence="4 8" id="KW-0808">Transferase</keyword>
<keyword evidence="3" id="KW-0597">Phosphoprotein</keyword>
<sequence length="427" mass="48691">MENCHRLLQRQLKRHLGDNPDLSPELLSFIEAVNAAYHQADEDRERLERTLEISSQELLQANATMQELLHSVEQQVADRTTDLTRANAELEQTLEKLQKTQTQLIQTEKMSSLGQLVAGIAHEINNPVNFIHGNLDYASQYSQDLLKLVELYRATYPKPNSAIEDFMEAIDLDFLIQDFTKLMRSMRIGVERIRQIVLSLRNFSRIDEAEVKTVDIHEGIDSTLLILQSRLKANSKANKVEVIKEYGDLPLIECYPSQLNQVFMNLIANAIDALEESGKFSNHGSKHHTELEQKLQHILQRNHSLNRLWQNQEKPCVWISTEQKGSDWVKIRIADNGIGIPESLKQRLFDPFFTTKAVGKGTGLGLSISYQIVTDRHKGSLACQSAPGLGTEFVVTIRDCKLKCVKGQKLRSNELLNLRHSYYDFST</sequence>
<reference evidence="8" key="1">
    <citation type="journal article" date="2020" name="mSystems">
        <title>Genome- and Community-Level Interaction Insights into Carbon Utilization and Element Cycling Functions of Hydrothermarchaeota in Hydrothermal Sediment.</title>
        <authorList>
            <person name="Zhou Z."/>
            <person name="Liu Y."/>
            <person name="Xu W."/>
            <person name="Pan J."/>
            <person name="Luo Z.H."/>
            <person name="Li M."/>
        </authorList>
    </citation>
    <scope>NUCLEOTIDE SEQUENCE [LARGE SCALE GENOMIC DNA]</scope>
    <source>
        <strain evidence="8">SpSt-418</strain>
    </source>
</reference>
<evidence type="ECO:0000313" key="8">
    <source>
        <dbReference type="EMBL" id="HFM96202.1"/>
    </source>
</evidence>
<dbReference type="PANTHER" id="PTHR43065:SF50">
    <property type="entry name" value="HISTIDINE KINASE"/>
    <property type="match status" value="1"/>
</dbReference>
<dbReference type="SMART" id="SM00387">
    <property type="entry name" value="HATPase_c"/>
    <property type="match status" value="1"/>
</dbReference>
<dbReference type="SMART" id="SM00388">
    <property type="entry name" value="HisKA"/>
    <property type="match status" value="1"/>
</dbReference>
<dbReference type="Pfam" id="PF02518">
    <property type="entry name" value="HATPase_c"/>
    <property type="match status" value="1"/>
</dbReference>
<dbReference type="CDD" id="cd00082">
    <property type="entry name" value="HisKA"/>
    <property type="match status" value="1"/>
</dbReference>
<dbReference type="InterPro" id="IPR005467">
    <property type="entry name" value="His_kinase_dom"/>
</dbReference>
<dbReference type="EC" id="2.7.13.3" evidence="2"/>
<dbReference type="SUPFAM" id="SSF47384">
    <property type="entry name" value="Homodimeric domain of signal transducing histidine kinase"/>
    <property type="match status" value="1"/>
</dbReference>
<dbReference type="PROSITE" id="PS50109">
    <property type="entry name" value="HIS_KIN"/>
    <property type="match status" value="1"/>
</dbReference>
<evidence type="ECO:0000256" key="2">
    <source>
        <dbReference type="ARBA" id="ARBA00012438"/>
    </source>
</evidence>
<name>A0A7C3KCX0_9CYAN</name>
<accession>A0A7C3KCX0</accession>
<dbReference type="SUPFAM" id="SSF55874">
    <property type="entry name" value="ATPase domain of HSP90 chaperone/DNA topoisomerase II/histidine kinase"/>
    <property type="match status" value="1"/>
</dbReference>
<evidence type="ECO:0000256" key="5">
    <source>
        <dbReference type="ARBA" id="ARBA00023012"/>
    </source>
</evidence>
<evidence type="ECO:0000256" key="1">
    <source>
        <dbReference type="ARBA" id="ARBA00000085"/>
    </source>
</evidence>
<comment type="caution">
    <text evidence="8">The sequence shown here is derived from an EMBL/GenBank/DDBJ whole genome shotgun (WGS) entry which is preliminary data.</text>
</comment>
<dbReference type="InterPro" id="IPR036890">
    <property type="entry name" value="HATPase_C_sf"/>
</dbReference>
<feature type="domain" description="Histidine kinase" evidence="7">
    <location>
        <begin position="119"/>
        <end position="401"/>
    </location>
</feature>
<dbReference type="Gene3D" id="1.10.287.130">
    <property type="match status" value="1"/>
</dbReference>
<dbReference type="EMBL" id="DSRU01000004">
    <property type="protein sequence ID" value="HFM96202.1"/>
    <property type="molecule type" value="Genomic_DNA"/>
</dbReference>
<dbReference type="GO" id="GO:0000155">
    <property type="term" value="F:phosphorelay sensor kinase activity"/>
    <property type="evidence" value="ECO:0007669"/>
    <property type="project" value="InterPro"/>
</dbReference>
<dbReference type="InterPro" id="IPR004358">
    <property type="entry name" value="Sig_transdc_His_kin-like_C"/>
</dbReference>
<keyword evidence="5" id="KW-0902">Two-component regulatory system</keyword>
<dbReference type="AlphaFoldDB" id="A0A7C3KCX0"/>
<dbReference type="PANTHER" id="PTHR43065">
    <property type="entry name" value="SENSOR HISTIDINE KINASE"/>
    <property type="match status" value="1"/>
</dbReference>
<comment type="catalytic activity">
    <reaction evidence="1">
        <text>ATP + protein L-histidine = ADP + protein N-phospho-L-histidine.</text>
        <dbReference type="EC" id="2.7.13.3"/>
    </reaction>
</comment>
<dbReference type="Gene3D" id="3.30.565.10">
    <property type="entry name" value="Histidine kinase-like ATPase, C-terminal domain"/>
    <property type="match status" value="1"/>
</dbReference>
<dbReference type="InterPro" id="IPR003661">
    <property type="entry name" value="HisK_dim/P_dom"/>
</dbReference>